<keyword evidence="1" id="KW-0812">Transmembrane</keyword>
<feature type="transmembrane region" description="Helical" evidence="1">
    <location>
        <begin position="20"/>
        <end position="42"/>
    </location>
</feature>
<proteinExistence type="predicted"/>
<evidence type="ECO:0000313" key="3">
    <source>
        <dbReference type="Proteomes" id="UP001469553"/>
    </source>
</evidence>
<comment type="caution">
    <text evidence="2">The sequence shown here is derived from an EMBL/GenBank/DDBJ whole genome shotgun (WGS) entry which is preliminary data.</text>
</comment>
<accession>A0ABV1A2H4</accession>
<evidence type="ECO:0000256" key="1">
    <source>
        <dbReference type="SAM" id="Phobius"/>
    </source>
</evidence>
<protein>
    <submittedName>
        <fullName evidence="2">Uncharacterized protein</fullName>
    </submittedName>
</protein>
<sequence length="67" mass="7445">MELFMTVSDGSFVPSSDCSVSISFSVILGFTLLLGVATFIWISDEEVRRQSQWRLVAGEKQNLTGKE</sequence>
<keyword evidence="3" id="KW-1185">Reference proteome</keyword>
<evidence type="ECO:0000313" key="2">
    <source>
        <dbReference type="EMBL" id="MEQ2312748.1"/>
    </source>
</evidence>
<dbReference type="EMBL" id="JAHRIP010080117">
    <property type="protein sequence ID" value="MEQ2312748.1"/>
    <property type="molecule type" value="Genomic_DNA"/>
</dbReference>
<keyword evidence="1" id="KW-1133">Transmembrane helix</keyword>
<keyword evidence="1" id="KW-0472">Membrane</keyword>
<name>A0ABV1A2H4_9TELE</name>
<reference evidence="2 3" key="1">
    <citation type="submission" date="2021-06" db="EMBL/GenBank/DDBJ databases">
        <authorList>
            <person name="Palmer J.M."/>
        </authorList>
    </citation>
    <scope>NUCLEOTIDE SEQUENCE [LARGE SCALE GENOMIC DNA]</scope>
    <source>
        <strain evidence="2 3">AS_MEX2019</strain>
        <tissue evidence="2">Muscle</tissue>
    </source>
</reference>
<dbReference type="Proteomes" id="UP001469553">
    <property type="component" value="Unassembled WGS sequence"/>
</dbReference>
<gene>
    <name evidence="2" type="ORF">AMECASPLE_034460</name>
</gene>
<organism evidence="2 3">
    <name type="scientific">Ameca splendens</name>
    <dbReference type="NCBI Taxonomy" id="208324"/>
    <lineage>
        <taxon>Eukaryota</taxon>
        <taxon>Metazoa</taxon>
        <taxon>Chordata</taxon>
        <taxon>Craniata</taxon>
        <taxon>Vertebrata</taxon>
        <taxon>Euteleostomi</taxon>
        <taxon>Actinopterygii</taxon>
        <taxon>Neopterygii</taxon>
        <taxon>Teleostei</taxon>
        <taxon>Neoteleostei</taxon>
        <taxon>Acanthomorphata</taxon>
        <taxon>Ovalentaria</taxon>
        <taxon>Atherinomorphae</taxon>
        <taxon>Cyprinodontiformes</taxon>
        <taxon>Goodeidae</taxon>
        <taxon>Ameca</taxon>
    </lineage>
</organism>